<dbReference type="AlphaFoldDB" id="A0AAD7LXV7"/>
<accession>A0AAD7LXV7</accession>
<evidence type="ECO:0000259" key="1">
    <source>
        <dbReference type="PROSITE" id="PS50011"/>
    </source>
</evidence>
<dbReference type="Gene3D" id="1.10.510.10">
    <property type="entry name" value="Transferase(Phosphotransferase) domain 1"/>
    <property type="match status" value="1"/>
</dbReference>
<comment type="caution">
    <text evidence="2">The sequence shown here is derived from an EMBL/GenBank/DDBJ whole genome shotgun (WGS) entry which is preliminary data.</text>
</comment>
<proteinExistence type="predicted"/>
<dbReference type="InterPro" id="IPR050823">
    <property type="entry name" value="Plant_Ser_Thr_Prot_Kinase"/>
</dbReference>
<evidence type="ECO:0000313" key="3">
    <source>
        <dbReference type="Proteomes" id="UP001163823"/>
    </source>
</evidence>
<dbReference type="GO" id="GO:0004672">
    <property type="term" value="F:protein kinase activity"/>
    <property type="evidence" value="ECO:0007669"/>
    <property type="project" value="InterPro"/>
</dbReference>
<protein>
    <submittedName>
        <fullName evidence="2">Protein kinase family protein</fullName>
    </submittedName>
</protein>
<evidence type="ECO:0000313" key="2">
    <source>
        <dbReference type="EMBL" id="KAJ7965371.1"/>
    </source>
</evidence>
<feature type="domain" description="Protein kinase" evidence="1">
    <location>
        <begin position="1"/>
        <end position="163"/>
    </location>
</feature>
<dbReference type="Proteomes" id="UP001163823">
    <property type="component" value="Chromosome 6"/>
</dbReference>
<organism evidence="2 3">
    <name type="scientific">Quillaja saponaria</name>
    <name type="common">Soap bark tree</name>
    <dbReference type="NCBI Taxonomy" id="32244"/>
    <lineage>
        <taxon>Eukaryota</taxon>
        <taxon>Viridiplantae</taxon>
        <taxon>Streptophyta</taxon>
        <taxon>Embryophyta</taxon>
        <taxon>Tracheophyta</taxon>
        <taxon>Spermatophyta</taxon>
        <taxon>Magnoliopsida</taxon>
        <taxon>eudicotyledons</taxon>
        <taxon>Gunneridae</taxon>
        <taxon>Pentapetalae</taxon>
        <taxon>rosids</taxon>
        <taxon>fabids</taxon>
        <taxon>Fabales</taxon>
        <taxon>Quillajaceae</taxon>
        <taxon>Quillaja</taxon>
    </lineage>
</organism>
<reference evidence="2" key="1">
    <citation type="journal article" date="2023" name="Science">
        <title>Elucidation of the pathway for biosynthesis of saponin adjuvants from the soapbark tree.</title>
        <authorList>
            <person name="Reed J."/>
            <person name="Orme A."/>
            <person name="El-Demerdash A."/>
            <person name="Owen C."/>
            <person name="Martin L.B.B."/>
            <person name="Misra R.C."/>
            <person name="Kikuchi S."/>
            <person name="Rejzek M."/>
            <person name="Martin A.C."/>
            <person name="Harkess A."/>
            <person name="Leebens-Mack J."/>
            <person name="Louveau T."/>
            <person name="Stephenson M.J."/>
            <person name="Osbourn A."/>
        </authorList>
    </citation>
    <scope>NUCLEOTIDE SEQUENCE</scope>
    <source>
        <strain evidence="2">S10</strain>
    </source>
</reference>
<sequence length="163" mass="18437">MLFDFGMLTGGAVGDTRHAKDVSFYGFNGYFDPLLKKTGLWSKKSDAFSFGVVLLGLISKCVPRVKDEHILLYNRMKDKPIMLHKRAPDVYQLRMLDQFDAENVLSFLVHQSMNGDIHYEGHLAGKIGDLALSCVDDDIKERPKMTHVVQKLEDFCSTLSISH</sequence>
<dbReference type="KEGG" id="qsa:O6P43_015024"/>
<keyword evidence="2" id="KW-0808">Transferase</keyword>
<name>A0AAD7LXV7_QUISA</name>
<dbReference type="PANTHER" id="PTHR45621">
    <property type="entry name" value="OS01G0588500 PROTEIN-RELATED"/>
    <property type="match status" value="1"/>
</dbReference>
<keyword evidence="2" id="KW-0418">Kinase</keyword>
<gene>
    <name evidence="2" type="ORF">O6P43_015024</name>
</gene>
<dbReference type="InterPro" id="IPR011009">
    <property type="entry name" value="Kinase-like_dom_sf"/>
</dbReference>
<dbReference type="SUPFAM" id="SSF56112">
    <property type="entry name" value="Protein kinase-like (PK-like)"/>
    <property type="match status" value="1"/>
</dbReference>
<dbReference type="PROSITE" id="PS50011">
    <property type="entry name" value="PROTEIN_KINASE_DOM"/>
    <property type="match status" value="1"/>
</dbReference>
<dbReference type="EMBL" id="JARAOO010000006">
    <property type="protein sequence ID" value="KAJ7965371.1"/>
    <property type="molecule type" value="Genomic_DNA"/>
</dbReference>
<keyword evidence="3" id="KW-1185">Reference proteome</keyword>
<dbReference type="InterPro" id="IPR000719">
    <property type="entry name" value="Prot_kinase_dom"/>
</dbReference>
<dbReference type="GO" id="GO:0005524">
    <property type="term" value="F:ATP binding"/>
    <property type="evidence" value="ECO:0007669"/>
    <property type="project" value="InterPro"/>
</dbReference>